<feature type="domain" description="Major facilitator superfamily (MFS) profile" evidence="26">
    <location>
        <begin position="17"/>
        <end position="268"/>
    </location>
</feature>
<feature type="transmembrane region" description="Helical" evidence="25">
    <location>
        <begin position="56"/>
        <end position="78"/>
    </location>
</feature>
<dbReference type="SUPFAM" id="SSF103473">
    <property type="entry name" value="MFS general substrate transporter"/>
    <property type="match status" value="1"/>
</dbReference>
<comment type="catalytic activity">
    <reaction evidence="10">
        <text>L-alpha-aminoacyl-L-arginine(out) = L-alpha-aminoacyl-L-arginine(in)</text>
        <dbReference type="Rhea" id="RHEA:79367"/>
        <dbReference type="ChEBI" id="CHEBI:229968"/>
    </reaction>
</comment>
<comment type="subunit">
    <text evidence="24">Homodimer. Interacts with lysosomal protein GLMP (via lumenal domain); the interaction starts while both proteins are still in the endoplasmic reticulum and is required for stabilization of MFSD1 in lysosomes but has no direct effect on its targeting to lysosomes or transporter activity.</text>
</comment>
<comment type="catalytic activity">
    <reaction evidence="16">
        <text>L-lysyl-L-lysine(out) = L-lysyl-L-lysine(in)</text>
        <dbReference type="Rhea" id="RHEA:79403"/>
        <dbReference type="ChEBI" id="CHEBI:229956"/>
    </reaction>
</comment>
<evidence type="ECO:0000256" key="4">
    <source>
        <dbReference type="ARBA" id="ARBA00022692"/>
    </source>
</evidence>
<keyword evidence="6 25" id="KW-0472">Membrane</keyword>
<comment type="catalytic activity">
    <reaction evidence="11">
        <text>L-alpha-aminoacyl-L-histidine(out) = L-alpha-aminoacyl-L-histidine(in)</text>
        <dbReference type="Rhea" id="RHEA:79375"/>
        <dbReference type="ChEBI" id="CHEBI:229967"/>
    </reaction>
</comment>
<evidence type="ECO:0000256" key="21">
    <source>
        <dbReference type="ARBA" id="ARBA00044985"/>
    </source>
</evidence>
<dbReference type="PROSITE" id="PS50850">
    <property type="entry name" value="MFS"/>
    <property type="match status" value="1"/>
</dbReference>
<accession>A0A2Z4Y1S4</accession>
<evidence type="ECO:0000256" key="22">
    <source>
        <dbReference type="ARBA" id="ARBA00045018"/>
    </source>
</evidence>
<reference evidence="27 29" key="1">
    <citation type="submission" date="2017-06" db="EMBL/GenBank/DDBJ databases">
        <title>Complete genome of Francisella adeliensis.</title>
        <authorList>
            <person name="Vallesi A."/>
            <person name="Sjodin A."/>
        </authorList>
    </citation>
    <scope>NUCLEOTIDE SEQUENCE [LARGE SCALE GENOMIC DNA]</scope>
    <source>
        <strain evidence="27 29">FDC440</strain>
    </source>
</reference>
<evidence type="ECO:0000256" key="2">
    <source>
        <dbReference type="ARBA" id="ARBA00008335"/>
    </source>
</evidence>
<comment type="catalytic activity">
    <reaction evidence="17">
        <text>L-arginyl-glycine(out) = L-arginyl-glycine(in)</text>
        <dbReference type="Rhea" id="RHEA:79391"/>
        <dbReference type="ChEBI" id="CHEBI:229955"/>
    </reaction>
</comment>
<dbReference type="PANTHER" id="PTHR23512:SF3">
    <property type="entry name" value="MAJOR FACILITATOR SUPERFAMILY DOMAIN-CONTAINING PROTEIN 1"/>
    <property type="match status" value="1"/>
</dbReference>
<dbReference type="InterPro" id="IPR020846">
    <property type="entry name" value="MFS_dom"/>
</dbReference>
<evidence type="ECO:0000256" key="24">
    <source>
        <dbReference type="ARBA" id="ARBA00046376"/>
    </source>
</evidence>
<evidence type="ECO:0000256" key="9">
    <source>
        <dbReference type="ARBA" id="ARBA00044878"/>
    </source>
</evidence>
<comment type="catalytic activity">
    <reaction evidence="9">
        <text>L-histidyl-glycine(out) = L-histidyl-glycine(in)</text>
        <dbReference type="Rhea" id="RHEA:79395"/>
        <dbReference type="ChEBI" id="CHEBI:229957"/>
    </reaction>
</comment>
<evidence type="ECO:0000256" key="17">
    <source>
        <dbReference type="ARBA" id="ARBA00044903"/>
    </source>
</evidence>
<dbReference type="KEGG" id="fad:CDH04_08620"/>
<evidence type="ECO:0000256" key="5">
    <source>
        <dbReference type="ARBA" id="ARBA00022989"/>
    </source>
</evidence>
<evidence type="ECO:0000256" key="3">
    <source>
        <dbReference type="ARBA" id="ARBA00022448"/>
    </source>
</evidence>
<comment type="catalytic activity">
    <reaction evidence="12">
        <text>L-lysyl-L-alpha-amino acid(out) = L-lysyl-L-alpha-amino acid(in)</text>
        <dbReference type="Rhea" id="RHEA:79387"/>
        <dbReference type="ChEBI" id="CHEBI:229965"/>
    </reaction>
</comment>
<feature type="transmembrane region" description="Helical" evidence="25">
    <location>
        <begin position="228"/>
        <end position="248"/>
    </location>
</feature>
<dbReference type="GO" id="GO:0005765">
    <property type="term" value="C:lysosomal membrane"/>
    <property type="evidence" value="ECO:0007669"/>
    <property type="project" value="UniProtKB-SubCell"/>
</dbReference>
<evidence type="ECO:0000256" key="20">
    <source>
        <dbReference type="ARBA" id="ARBA00044924"/>
    </source>
</evidence>
<evidence type="ECO:0000256" key="10">
    <source>
        <dbReference type="ARBA" id="ARBA00044881"/>
    </source>
</evidence>
<keyword evidence="30" id="KW-1185">Reference proteome</keyword>
<keyword evidence="7" id="KW-0458">Lysosome</keyword>
<keyword evidence="3" id="KW-0813">Transport</keyword>
<dbReference type="Proteomes" id="UP000681131">
    <property type="component" value="Chromosome"/>
</dbReference>
<evidence type="ECO:0000256" key="15">
    <source>
        <dbReference type="ARBA" id="ARBA00044899"/>
    </source>
</evidence>
<comment type="function">
    <text evidence="23">Lysosomal dipeptide uniporter that selectively exports lysine, arginine or histidine-containing dipeptides with a net positive charge from the lysosome lumen into the cytosol. Could play a role in a specific type of protein O-glycosylation indirectly regulating macrophages migration and tissue invasion. Also essential for liver homeostasis.</text>
</comment>
<proteinExistence type="inferred from homology"/>
<evidence type="ECO:0000256" key="18">
    <source>
        <dbReference type="ARBA" id="ARBA00044912"/>
    </source>
</evidence>
<comment type="catalytic activity">
    <reaction evidence="18">
        <text>L-histidyl-L-alpha-amino acid(out) = L-histidyl-L-alpha-amino acid(in)</text>
        <dbReference type="Rhea" id="RHEA:79379"/>
        <dbReference type="ChEBI" id="CHEBI:229964"/>
    </reaction>
</comment>
<dbReference type="PANTHER" id="PTHR23512">
    <property type="entry name" value="MAJOR FACILITATOR SUPERFAMILY DOMAIN-CONTAINING PROTEIN 1"/>
    <property type="match status" value="1"/>
</dbReference>
<comment type="catalytic activity">
    <reaction evidence="19">
        <text>L-alanyl-L-lysine(out) = L-alanyl-L-lysine(in)</text>
        <dbReference type="Rhea" id="RHEA:79415"/>
        <dbReference type="ChEBI" id="CHEBI:192470"/>
    </reaction>
</comment>
<keyword evidence="5 25" id="KW-1133">Transmembrane helix</keyword>
<evidence type="ECO:0000256" key="12">
    <source>
        <dbReference type="ARBA" id="ARBA00044891"/>
    </source>
</evidence>
<dbReference type="Pfam" id="PF07690">
    <property type="entry name" value="MFS_1"/>
    <property type="match status" value="1"/>
</dbReference>
<comment type="subcellular location">
    <subcellularLocation>
        <location evidence="1">Lysosome membrane</location>
        <topology evidence="1">Multi-pass membrane protein</topology>
    </subcellularLocation>
</comment>
<comment type="catalytic activity">
    <reaction evidence="14">
        <text>L-aspartyl-L-lysine(out) = L-aspartyl-L-lysine(in)</text>
        <dbReference type="Rhea" id="RHEA:79411"/>
        <dbReference type="ChEBI" id="CHEBI:229953"/>
    </reaction>
</comment>
<evidence type="ECO:0000313" key="30">
    <source>
        <dbReference type="Proteomes" id="UP000681131"/>
    </source>
</evidence>
<feature type="transmembrane region" description="Helical" evidence="25">
    <location>
        <begin position="85"/>
        <end position="101"/>
    </location>
</feature>
<dbReference type="InterPro" id="IPR052187">
    <property type="entry name" value="MFSD1"/>
</dbReference>
<protein>
    <recommendedName>
        <fullName evidence="21">Lysosomal dipeptide transporter MFSD1</fullName>
    </recommendedName>
    <alternativeName>
        <fullName evidence="22">Major facilitator superfamily domain-containing protein 1</fullName>
    </alternativeName>
</protein>
<evidence type="ECO:0000256" key="7">
    <source>
        <dbReference type="ARBA" id="ARBA00023228"/>
    </source>
</evidence>
<evidence type="ECO:0000313" key="29">
    <source>
        <dbReference type="Proteomes" id="UP000251120"/>
    </source>
</evidence>
<evidence type="ECO:0000256" key="11">
    <source>
        <dbReference type="ARBA" id="ARBA00044884"/>
    </source>
</evidence>
<feature type="transmembrane region" description="Helical" evidence="25">
    <location>
        <begin position="107"/>
        <end position="128"/>
    </location>
</feature>
<evidence type="ECO:0000259" key="26">
    <source>
        <dbReference type="PROSITE" id="PS50850"/>
    </source>
</evidence>
<evidence type="ECO:0000256" key="1">
    <source>
        <dbReference type="ARBA" id="ARBA00004155"/>
    </source>
</evidence>
<dbReference type="RefSeq" id="WP_112870632.1">
    <property type="nucleotide sequence ID" value="NZ_CP021781.1"/>
</dbReference>
<comment type="catalytic activity">
    <reaction evidence="13">
        <text>L-alpha-aminoacyl-L-lysine(out) = L-alpha-aminoacyl-L-lysine(in)</text>
        <dbReference type="Rhea" id="RHEA:79383"/>
        <dbReference type="ChEBI" id="CHEBI:229966"/>
    </reaction>
</comment>
<evidence type="ECO:0000313" key="28">
    <source>
        <dbReference type="EMBL" id="QIW12702.1"/>
    </source>
</evidence>
<comment type="similarity">
    <text evidence="2">Belongs to the major facilitator superfamily.</text>
</comment>
<dbReference type="GO" id="GO:0022857">
    <property type="term" value="F:transmembrane transporter activity"/>
    <property type="evidence" value="ECO:0007669"/>
    <property type="project" value="InterPro"/>
</dbReference>
<sequence length="268" mass="29953">MPDQSYLPNKKSLIILAWAICLVVTLNYSYDFFIRAAPGVMSDGLMKTFKIDHAQIGWLSSAYFISYTVMQIPAGIFLDKYNRKWVISIATLLCVCGNFLFSATDHYWVSVLGRVLMGVGSAFGFIGAAKMAAMWLPKRFFASFMSFTTMIGILGGLFTDTVLSYLVGHLGWREGNGLFTYIGVGIIVLILLVVKDNEKFIEYHKKNSAPKLVDSLHTTFKMFTNSKFWAAAFIGSALFLPINVLGSLCVDARNHKRQCSFSFSLFLL</sequence>
<feature type="transmembrane region" description="Helical" evidence="25">
    <location>
        <begin position="12"/>
        <end position="30"/>
    </location>
</feature>
<feature type="transmembrane region" description="Helical" evidence="25">
    <location>
        <begin position="178"/>
        <end position="194"/>
    </location>
</feature>
<evidence type="ECO:0000256" key="14">
    <source>
        <dbReference type="ARBA" id="ARBA00044898"/>
    </source>
</evidence>
<dbReference type="Proteomes" id="UP000251120">
    <property type="component" value="Chromosome"/>
</dbReference>
<dbReference type="EMBL" id="CP043424">
    <property type="protein sequence ID" value="QIW12702.1"/>
    <property type="molecule type" value="Genomic_DNA"/>
</dbReference>
<name>A0A2Z4Y1S4_9GAMM</name>
<reference evidence="28 30" key="2">
    <citation type="submission" date="2019-08" db="EMBL/GenBank/DDBJ databases">
        <title>Complete genome sequences of Francisella adeliensis (FSC1325 and FSC1326).</title>
        <authorList>
            <person name="Ohrman C."/>
            <person name="Uneklint I."/>
            <person name="Vallesi A."/>
            <person name="Karlsson L."/>
            <person name="Sjodin A."/>
        </authorList>
    </citation>
    <scope>NUCLEOTIDE SEQUENCE [LARGE SCALE GENOMIC DNA]</scope>
    <source>
        <strain evidence="28 30">FSC1325</strain>
    </source>
</reference>
<evidence type="ECO:0000256" key="19">
    <source>
        <dbReference type="ARBA" id="ARBA00044919"/>
    </source>
</evidence>
<evidence type="ECO:0000313" key="27">
    <source>
        <dbReference type="EMBL" id="AXA34455.1"/>
    </source>
</evidence>
<dbReference type="Gene3D" id="1.20.1250.20">
    <property type="entry name" value="MFS general substrate transporter like domains"/>
    <property type="match status" value="1"/>
</dbReference>
<evidence type="ECO:0000256" key="23">
    <source>
        <dbReference type="ARBA" id="ARBA00045709"/>
    </source>
</evidence>
<dbReference type="InterPro" id="IPR011701">
    <property type="entry name" value="MFS"/>
</dbReference>
<comment type="catalytic activity">
    <reaction evidence="8">
        <text>L-lysyl-L-alanine(out) = L-lysyl-L-alanine(in)</text>
        <dbReference type="Rhea" id="RHEA:79399"/>
        <dbReference type="ChEBI" id="CHEBI:229954"/>
    </reaction>
</comment>
<dbReference type="EMBL" id="CP021781">
    <property type="protein sequence ID" value="AXA34455.1"/>
    <property type="molecule type" value="Genomic_DNA"/>
</dbReference>
<gene>
    <name evidence="27" type="ORF">CDH04_08620</name>
    <name evidence="28" type="ORF">FZC43_08625</name>
</gene>
<comment type="catalytic activity">
    <reaction evidence="20">
        <text>L-lysyl-glycine(out) = L-lysyl-glycine(in)</text>
        <dbReference type="Rhea" id="RHEA:79407"/>
        <dbReference type="ChEBI" id="CHEBI:191202"/>
    </reaction>
</comment>
<dbReference type="InterPro" id="IPR036259">
    <property type="entry name" value="MFS_trans_sf"/>
</dbReference>
<evidence type="ECO:0000256" key="8">
    <source>
        <dbReference type="ARBA" id="ARBA00044876"/>
    </source>
</evidence>
<comment type="catalytic activity">
    <reaction evidence="15">
        <text>L-arginyl-L-alpha-amino acid(out) = L-arginyl-L-alpha-amino acid(in)</text>
        <dbReference type="Rhea" id="RHEA:79371"/>
        <dbReference type="ChEBI" id="CHEBI:84315"/>
    </reaction>
</comment>
<dbReference type="OrthoDB" id="5620971at2"/>
<evidence type="ECO:0000256" key="13">
    <source>
        <dbReference type="ARBA" id="ARBA00044893"/>
    </source>
</evidence>
<evidence type="ECO:0000256" key="16">
    <source>
        <dbReference type="ARBA" id="ARBA00044900"/>
    </source>
</evidence>
<feature type="transmembrane region" description="Helical" evidence="25">
    <location>
        <begin position="140"/>
        <end position="158"/>
    </location>
</feature>
<keyword evidence="4 25" id="KW-0812">Transmembrane</keyword>
<dbReference type="AlphaFoldDB" id="A0A2Z4Y1S4"/>
<organism evidence="27 29">
    <name type="scientific">Francisella adeliensis</name>
    <dbReference type="NCBI Taxonomy" id="2007306"/>
    <lineage>
        <taxon>Bacteria</taxon>
        <taxon>Pseudomonadati</taxon>
        <taxon>Pseudomonadota</taxon>
        <taxon>Gammaproteobacteria</taxon>
        <taxon>Thiotrichales</taxon>
        <taxon>Francisellaceae</taxon>
        <taxon>Francisella</taxon>
    </lineage>
</organism>
<evidence type="ECO:0000256" key="6">
    <source>
        <dbReference type="ARBA" id="ARBA00023136"/>
    </source>
</evidence>
<evidence type="ECO:0000256" key="25">
    <source>
        <dbReference type="SAM" id="Phobius"/>
    </source>
</evidence>